<accession>A0A8D8LS62</accession>
<dbReference type="InterPro" id="IPR036259">
    <property type="entry name" value="MFS_trans_sf"/>
</dbReference>
<feature type="transmembrane region" description="Helical" evidence="5">
    <location>
        <begin position="255"/>
        <end position="273"/>
    </location>
</feature>
<feature type="transmembrane region" description="Helical" evidence="5">
    <location>
        <begin position="325"/>
        <end position="344"/>
    </location>
</feature>
<dbReference type="SUPFAM" id="SSF103473">
    <property type="entry name" value="MFS general substrate transporter"/>
    <property type="match status" value="1"/>
</dbReference>
<evidence type="ECO:0000256" key="3">
    <source>
        <dbReference type="ARBA" id="ARBA00022989"/>
    </source>
</evidence>
<dbReference type="Gene3D" id="1.20.1250.20">
    <property type="entry name" value="MFS general substrate transporter like domains"/>
    <property type="match status" value="1"/>
</dbReference>
<feature type="transmembrane region" description="Helical" evidence="5">
    <location>
        <begin position="416"/>
        <end position="438"/>
    </location>
</feature>
<dbReference type="EMBL" id="HBUF01208533">
    <property type="protein sequence ID" value="CAG6664767.1"/>
    <property type="molecule type" value="Transcribed_RNA"/>
</dbReference>
<dbReference type="EMBL" id="HBUF01028920">
    <property type="protein sequence ID" value="CAG6613902.1"/>
    <property type="molecule type" value="Transcribed_RNA"/>
</dbReference>
<dbReference type="EMBL" id="HBUF01028921">
    <property type="protein sequence ID" value="CAG6613903.1"/>
    <property type="molecule type" value="Transcribed_RNA"/>
</dbReference>
<organism evidence="6">
    <name type="scientific">Cacopsylla melanoneura</name>
    <dbReference type="NCBI Taxonomy" id="428564"/>
    <lineage>
        <taxon>Eukaryota</taxon>
        <taxon>Metazoa</taxon>
        <taxon>Ecdysozoa</taxon>
        <taxon>Arthropoda</taxon>
        <taxon>Hexapoda</taxon>
        <taxon>Insecta</taxon>
        <taxon>Pterygota</taxon>
        <taxon>Neoptera</taxon>
        <taxon>Paraneoptera</taxon>
        <taxon>Hemiptera</taxon>
        <taxon>Sternorrhyncha</taxon>
        <taxon>Psylloidea</taxon>
        <taxon>Psyllidae</taxon>
        <taxon>Psyllinae</taxon>
        <taxon>Cacopsylla</taxon>
    </lineage>
</organism>
<dbReference type="InterPro" id="IPR011701">
    <property type="entry name" value="MFS"/>
</dbReference>
<dbReference type="EMBL" id="HBUF01386280">
    <property type="protein sequence ID" value="CAG6732284.1"/>
    <property type="molecule type" value="Transcribed_RNA"/>
</dbReference>
<evidence type="ECO:0000313" key="6">
    <source>
        <dbReference type="EMBL" id="CAG6613903.1"/>
    </source>
</evidence>
<dbReference type="GO" id="GO:0022857">
    <property type="term" value="F:transmembrane transporter activity"/>
    <property type="evidence" value="ECO:0007669"/>
    <property type="project" value="InterPro"/>
</dbReference>
<dbReference type="AlphaFoldDB" id="A0A8D8LS62"/>
<evidence type="ECO:0000256" key="2">
    <source>
        <dbReference type="ARBA" id="ARBA00022692"/>
    </source>
</evidence>
<name>A0A8D8LS62_9HEMI</name>
<keyword evidence="3 5" id="KW-1133">Transmembrane helix</keyword>
<dbReference type="Pfam" id="PF07690">
    <property type="entry name" value="MFS_1"/>
    <property type="match status" value="1"/>
</dbReference>
<comment type="subcellular location">
    <subcellularLocation>
        <location evidence="1">Membrane</location>
        <topology evidence="1">Multi-pass membrane protein</topology>
    </subcellularLocation>
</comment>
<protein>
    <submittedName>
        <fullName evidence="6">Proton-coupled folate transporter</fullName>
    </submittedName>
</protein>
<proteinExistence type="predicted"/>
<evidence type="ECO:0000256" key="1">
    <source>
        <dbReference type="ARBA" id="ARBA00004141"/>
    </source>
</evidence>
<feature type="transmembrane region" description="Helical" evidence="5">
    <location>
        <begin position="137"/>
        <end position="158"/>
    </location>
</feature>
<feature type="transmembrane region" description="Helical" evidence="5">
    <location>
        <begin position="170"/>
        <end position="191"/>
    </location>
</feature>
<reference evidence="6" key="1">
    <citation type="submission" date="2021-05" db="EMBL/GenBank/DDBJ databases">
        <authorList>
            <person name="Alioto T."/>
            <person name="Alioto T."/>
            <person name="Gomez Garrido J."/>
        </authorList>
    </citation>
    <scope>NUCLEOTIDE SEQUENCE</scope>
</reference>
<dbReference type="PANTHER" id="PTHR23507">
    <property type="entry name" value="ZGC:174356"/>
    <property type="match status" value="1"/>
</dbReference>
<keyword evidence="4 5" id="KW-0472">Membrane</keyword>
<dbReference type="EMBL" id="HBUF01386281">
    <property type="protein sequence ID" value="CAG6732287.1"/>
    <property type="molecule type" value="Transcribed_RNA"/>
</dbReference>
<dbReference type="GO" id="GO:0016020">
    <property type="term" value="C:membrane"/>
    <property type="evidence" value="ECO:0007669"/>
    <property type="project" value="UniProtKB-SubCell"/>
</dbReference>
<feature type="transmembrane region" description="Helical" evidence="5">
    <location>
        <begin position="197"/>
        <end position="219"/>
    </location>
</feature>
<keyword evidence="2 5" id="KW-0812">Transmembrane</keyword>
<sequence>MTLTKAINKLFSNAALEKTILLSMISLAISENCSVNLMFQKACDKNASGPNYLGQMCPNEKSAQTETTSYNITKSMLYSLLVSLVLIYAGTWSDSHGKRRRPMIMIPIIGQLATDIGNVICSNIWSIPGHTVGILNGLLPGISGGRMLLFTGAVCYVTDTTGPQMRTFRIGLLAALYFIATPTGDSLSGVLAVRYGFIFVFSLCILLNSLALVNCFFFMRDTSEAYDVREVQSFRTQIVDNLRVVSKKRPNGSRMIVILALVASPLVRSPMVGEQSVLYLFVRYKFGWNEADFGFYAAFQLIGLFFGTLISLGIFSKYMGFTDSVIGTVASLSDMAAATSYIFVNAPWQMFLIPFMDIFHGAAQVICSSLLSKHVEPNEVGKISSVKGFLESVAPFVATPLYNFVYMNTLDYLPSAFYIVSVVLGLPIFVIFVTIQLVERSNRCYETKDIRENEWKSKEVYPERY</sequence>
<dbReference type="PANTHER" id="PTHR23507:SF1">
    <property type="entry name" value="FI18259P1-RELATED"/>
    <property type="match status" value="1"/>
</dbReference>
<evidence type="ECO:0000256" key="4">
    <source>
        <dbReference type="ARBA" id="ARBA00023136"/>
    </source>
</evidence>
<evidence type="ECO:0000256" key="5">
    <source>
        <dbReference type="SAM" id="Phobius"/>
    </source>
</evidence>
<feature type="transmembrane region" description="Helical" evidence="5">
    <location>
        <begin position="75"/>
        <end position="92"/>
    </location>
</feature>
<feature type="transmembrane region" description="Helical" evidence="5">
    <location>
        <begin position="293"/>
        <end position="313"/>
    </location>
</feature>